<evidence type="ECO:0008006" key="6">
    <source>
        <dbReference type="Google" id="ProtNLM"/>
    </source>
</evidence>
<evidence type="ECO:0000256" key="2">
    <source>
        <dbReference type="SAM" id="MobiDB-lite"/>
    </source>
</evidence>
<reference evidence="4" key="2">
    <citation type="submission" date="2021-04" db="EMBL/GenBank/DDBJ databases">
        <authorList>
            <person name="Gilroy R."/>
        </authorList>
    </citation>
    <scope>NUCLEOTIDE SEQUENCE</scope>
    <source>
        <strain evidence="4">5032</strain>
    </source>
</reference>
<evidence type="ECO:0000313" key="4">
    <source>
        <dbReference type="EMBL" id="HJA79846.1"/>
    </source>
</evidence>
<dbReference type="Gene3D" id="1.25.40.10">
    <property type="entry name" value="Tetratricopeptide repeat domain"/>
    <property type="match status" value="1"/>
</dbReference>
<feature type="repeat" description="TPR" evidence="1">
    <location>
        <begin position="487"/>
        <end position="520"/>
    </location>
</feature>
<evidence type="ECO:0000256" key="1">
    <source>
        <dbReference type="PROSITE-ProRule" id="PRU00339"/>
    </source>
</evidence>
<protein>
    <recommendedName>
        <fullName evidence="6">Tetratricopeptide repeat protein</fullName>
    </recommendedName>
</protein>
<comment type="caution">
    <text evidence="4">The sequence shown here is derived from an EMBL/GenBank/DDBJ whole genome shotgun (WGS) entry which is preliminary data.</text>
</comment>
<keyword evidence="1" id="KW-0802">TPR repeat</keyword>
<sequence>MANLSQLLNRLPEIPVVRMSTMGHAVWVCWHKTPPAAVNQTLLNYGGMLLAEESDQALWFFFTDDAFLALARLSVWGNFNDLAVAIEIFPGRLQFGARREMNLWVDGKLAAQQMMVRENLEVWVHPKSREGKNTLPGIEFEKMPPLQGMASLDWALLKADVRMPYTSTQAWFALLHPLGSPLDKDYQVGWPAMFARLESIFQAHKMRFLVHESFVMVAVENLLMLRTFLRDYLQTFDRENDQNAPCWPCVCVVTDRKNLNFNSDLPKKVGLKWDSLMPDFPYMSYRNAYLLGEGFTIRDIAFSGDQSSMESWCNIILDENSVSRRSIPLLMAGQLAASGASDVGCFYCGIRTHTAAQCPTRISAPSRPQIWDELAALDLDAINEGFRQIEQQLVTRGLDGYDELLHTPGPTATLLQAVLDLNGAGQLRNVPRQWLYRMRDLDEDENPQRDDSPAWDFLDKLAQTPADSLLPLEKAINDSITRHSRDPRLRTVLGFLQVERADYAHAQQSFRDAASLTPSPALQAWNEYLQGRLHEELGHYAQALEQYAQVLRLMPQWHDLRYREIVCKVKMGFGEQVLDQISRLVHDEPAFFNRILIDPALERGRLLILSSLYDIWDAAHSRALEESGRISEMEERLNQWFEEDHPVHIKLGRRISQLKHMSEVKNYTAFLRVVEETTPLEKELDECIQHEVDDLRERYKGYLERLQEVRDEASWFPFPSALKEFSQEFNECAGIINWAFACNFNDAATFKRAQTTTPRLNQLLRDLRRRLKFLRMVRDVTLFAMTMGKTFLWVEIIGLILCFLGIPAVVLWGQHFHLGWLRDLIGENQWDIQKVLVFIVSVIALGISALRSTLVFESKREKLLDEAREQREKAQQMRLDRIRRQRQMEADNARRLQEAEAERQRQEELRRRMEDN</sequence>
<organism evidence="4 5">
    <name type="scientific">Candidatus Desulfovibrio intestinavium</name>
    <dbReference type="NCBI Taxonomy" id="2838534"/>
    <lineage>
        <taxon>Bacteria</taxon>
        <taxon>Pseudomonadati</taxon>
        <taxon>Thermodesulfobacteriota</taxon>
        <taxon>Desulfovibrionia</taxon>
        <taxon>Desulfovibrionales</taxon>
        <taxon>Desulfovibrionaceae</taxon>
        <taxon>Desulfovibrio</taxon>
    </lineage>
</organism>
<keyword evidence="3" id="KW-0472">Membrane</keyword>
<dbReference type="InterPro" id="IPR019734">
    <property type="entry name" value="TPR_rpt"/>
</dbReference>
<dbReference type="PROSITE" id="PS50005">
    <property type="entry name" value="TPR"/>
    <property type="match status" value="2"/>
</dbReference>
<evidence type="ECO:0000256" key="3">
    <source>
        <dbReference type="SAM" id="Phobius"/>
    </source>
</evidence>
<feature type="transmembrane region" description="Helical" evidence="3">
    <location>
        <begin position="791"/>
        <end position="812"/>
    </location>
</feature>
<reference evidence="4" key="1">
    <citation type="journal article" date="2021" name="PeerJ">
        <title>Extensive microbial diversity within the chicken gut microbiome revealed by metagenomics and culture.</title>
        <authorList>
            <person name="Gilroy R."/>
            <person name="Ravi A."/>
            <person name="Getino M."/>
            <person name="Pursley I."/>
            <person name="Horton D.L."/>
            <person name="Alikhan N.F."/>
            <person name="Baker D."/>
            <person name="Gharbi K."/>
            <person name="Hall N."/>
            <person name="Watson M."/>
            <person name="Adriaenssens E.M."/>
            <person name="Foster-Nyarko E."/>
            <person name="Jarju S."/>
            <person name="Secka A."/>
            <person name="Antonio M."/>
            <person name="Oren A."/>
            <person name="Chaudhuri R.R."/>
            <person name="La Ragione R."/>
            <person name="Hildebrand F."/>
            <person name="Pallen M.J."/>
        </authorList>
    </citation>
    <scope>NUCLEOTIDE SEQUENCE</scope>
    <source>
        <strain evidence="4">5032</strain>
    </source>
</reference>
<accession>A0A9D2KSW7</accession>
<feature type="repeat" description="TPR" evidence="1">
    <location>
        <begin position="524"/>
        <end position="557"/>
    </location>
</feature>
<dbReference type="EMBL" id="DWZD01000051">
    <property type="protein sequence ID" value="HJA79846.1"/>
    <property type="molecule type" value="Genomic_DNA"/>
</dbReference>
<proteinExistence type="predicted"/>
<dbReference type="SUPFAM" id="SSF48452">
    <property type="entry name" value="TPR-like"/>
    <property type="match status" value="1"/>
</dbReference>
<feature type="transmembrane region" description="Helical" evidence="3">
    <location>
        <begin position="832"/>
        <end position="850"/>
    </location>
</feature>
<keyword evidence="3" id="KW-0812">Transmembrane</keyword>
<evidence type="ECO:0000313" key="5">
    <source>
        <dbReference type="Proteomes" id="UP000823821"/>
    </source>
</evidence>
<keyword evidence="3" id="KW-1133">Transmembrane helix</keyword>
<dbReference type="Proteomes" id="UP000823821">
    <property type="component" value="Unassembled WGS sequence"/>
</dbReference>
<dbReference type="InterPro" id="IPR011990">
    <property type="entry name" value="TPR-like_helical_dom_sf"/>
</dbReference>
<gene>
    <name evidence="4" type="ORF">H9784_09840</name>
</gene>
<feature type="region of interest" description="Disordered" evidence="2">
    <location>
        <begin position="886"/>
        <end position="916"/>
    </location>
</feature>
<dbReference type="AlphaFoldDB" id="A0A9D2KSW7"/>
<name>A0A9D2KSW7_9BACT</name>